<evidence type="ECO:0000256" key="1">
    <source>
        <dbReference type="SAM" id="MobiDB-lite"/>
    </source>
</evidence>
<feature type="region of interest" description="Disordered" evidence="1">
    <location>
        <begin position="76"/>
        <end position="108"/>
    </location>
</feature>
<accession>A0A8T0DGG6</accession>
<dbReference type="PANTHER" id="PTHR14343">
    <property type="entry name" value="VWFA DOMAIN-CONTAINING PROTEIN"/>
    <property type="match status" value="1"/>
</dbReference>
<organism evidence="2 3">
    <name type="scientific">Paragonimus westermani</name>
    <dbReference type="NCBI Taxonomy" id="34504"/>
    <lineage>
        <taxon>Eukaryota</taxon>
        <taxon>Metazoa</taxon>
        <taxon>Spiralia</taxon>
        <taxon>Lophotrochozoa</taxon>
        <taxon>Platyhelminthes</taxon>
        <taxon>Trematoda</taxon>
        <taxon>Digenea</taxon>
        <taxon>Plagiorchiida</taxon>
        <taxon>Troglotremata</taxon>
        <taxon>Troglotrematidae</taxon>
        <taxon>Paragonimus</taxon>
    </lineage>
</organism>
<dbReference type="PANTHER" id="PTHR14343:SF3">
    <property type="entry name" value="SIMILAR TO PREDICTED GENE ICRFP703B1614Q5.5"/>
    <property type="match status" value="1"/>
</dbReference>
<gene>
    <name evidence="2" type="ORF">P879_05266</name>
</gene>
<evidence type="ECO:0000313" key="3">
    <source>
        <dbReference type="Proteomes" id="UP000699462"/>
    </source>
</evidence>
<feature type="non-terminal residue" evidence="2">
    <location>
        <position position="1"/>
    </location>
</feature>
<dbReference type="AlphaFoldDB" id="A0A8T0DGG6"/>
<dbReference type="EMBL" id="JTDF01005728">
    <property type="protein sequence ID" value="KAF8566024.1"/>
    <property type="molecule type" value="Genomic_DNA"/>
</dbReference>
<comment type="caution">
    <text evidence="2">The sequence shown here is derived from an EMBL/GenBank/DDBJ whole genome shotgun (WGS) entry which is preliminary data.</text>
</comment>
<protein>
    <submittedName>
        <fullName evidence="2">Uncharacterized protein</fullName>
    </submittedName>
</protein>
<name>A0A8T0DGG6_9TREM</name>
<dbReference type="Proteomes" id="UP000699462">
    <property type="component" value="Unassembled WGS sequence"/>
</dbReference>
<reference evidence="2 3" key="1">
    <citation type="submission" date="2019-07" db="EMBL/GenBank/DDBJ databases">
        <title>Annotation for the trematode Paragonimus westermani.</title>
        <authorList>
            <person name="Choi Y.-J."/>
        </authorList>
    </citation>
    <scope>NUCLEOTIDE SEQUENCE [LARGE SCALE GENOMIC DNA]</scope>
    <source>
        <strain evidence="2">180907_Pwestermani</strain>
    </source>
</reference>
<evidence type="ECO:0000313" key="2">
    <source>
        <dbReference type="EMBL" id="KAF8566024.1"/>
    </source>
</evidence>
<sequence length="355" mass="39666">SLSIVNVKYRGVFTYLSPSDWSCKIPEYLYGNPDASYKHILESWNYWRARSESIQDELPKENATLCNTESTAPLDNSVKHLAGSPIKKSPLRRLSKHDRSTQYSAPSSDDLDRLMDTDVCDSNMPYMEMHPPKSVIPSEFTLPKKQANCLVAHTNTTGLSSPVPCCCGSDCHRNRGTAARNHSQYLSSSRANSELAEYSRFRASRSFLHGRTDLDWYTDNPELAPSASAILLGRSVLAPNQDDGGKMYLGTVLAQVGKAMFLVNFGRVNEPKHSELIQEVSTCDLLSYVDLYRHSVNQGDFVLVPQSKLETEGSVSSRKDHFLDPFLLARVIDGQESRLTSEGEFCKFNSCMSLN</sequence>
<proteinExistence type="predicted"/>
<dbReference type="OrthoDB" id="6241467at2759"/>
<keyword evidence="3" id="KW-1185">Reference proteome</keyword>